<dbReference type="AlphaFoldDB" id="D4LDS9"/>
<dbReference type="RefSeq" id="WP_015558680.1">
    <property type="nucleotide sequence ID" value="NC_021039.1"/>
</dbReference>
<dbReference type="EMBL" id="FP929052">
    <property type="protein sequence ID" value="CBL17774.1"/>
    <property type="molecule type" value="Genomic_DNA"/>
</dbReference>
<sequence>MNYKNGEEIMQEFARIVDAIMRTNGGLTNCTVSLDDIEESSHYDVSITKTPIDDIEEE</sequence>
<accession>D4LDS9</accession>
<dbReference type="KEGG" id="rch:RUM_16990"/>
<organism evidence="1 2">
    <name type="scientific">Ruminococcus champanellensis (strain DSM 18848 / JCM 17042 / KCTC 15320 / 18P13)</name>
    <dbReference type="NCBI Taxonomy" id="213810"/>
    <lineage>
        <taxon>Bacteria</taxon>
        <taxon>Bacillati</taxon>
        <taxon>Bacillota</taxon>
        <taxon>Clostridia</taxon>
        <taxon>Eubacteriales</taxon>
        <taxon>Oscillospiraceae</taxon>
        <taxon>Ruminococcus</taxon>
    </lineage>
</organism>
<evidence type="ECO:0000313" key="2">
    <source>
        <dbReference type="Proteomes" id="UP000007054"/>
    </source>
</evidence>
<proteinExistence type="predicted"/>
<dbReference type="Proteomes" id="UP000007054">
    <property type="component" value="Chromosome"/>
</dbReference>
<dbReference type="GeneID" id="83157184"/>
<name>D4LDS9_RUMC1</name>
<gene>
    <name evidence="1" type="ordered locus">RUM_16990</name>
</gene>
<evidence type="ECO:0000313" key="1">
    <source>
        <dbReference type="EMBL" id="CBL17774.1"/>
    </source>
</evidence>
<dbReference type="HOGENOM" id="CLU_2976562_0_0_9"/>
<reference evidence="1" key="1">
    <citation type="submission" date="2010-03" db="EMBL/GenBank/DDBJ databases">
        <title>The genome sequence of Ruminococcus sp. 18P13.</title>
        <authorList>
            <consortium name="metaHIT consortium -- http://www.metahit.eu/"/>
            <person name="Pajon A."/>
            <person name="Turner K."/>
            <person name="Parkhill J."/>
            <person name="Bernalier A."/>
        </authorList>
    </citation>
    <scope>NUCLEOTIDE SEQUENCE [LARGE SCALE GENOMIC DNA]</scope>
    <source>
        <strain evidence="1">Type strain: 18P13</strain>
    </source>
</reference>
<keyword evidence="2" id="KW-1185">Reference proteome</keyword>
<reference evidence="1" key="2">
    <citation type="submission" date="2010-03" db="EMBL/GenBank/DDBJ databases">
        <authorList>
            <person name="Pajon A."/>
        </authorList>
    </citation>
    <scope>NUCLEOTIDE SEQUENCE</scope>
    <source>
        <strain evidence="1">Type strain: 18P13</strain>
    </source>
</reference>
<dbReference type="STRING" id="213810.RUM_16990"/>
<protein>
    <submittedName>
        <fullName evidence="1">Uncharacterized protein</fullName>
    </submittedName>
</protein>